<dbReference type="VEuPathDB" id="FungiDB:VP01_853g5"/>
<protein>
    <recommendedName>
        <fullName evidence="3">DDE Tnp4 domain-containing protein</fullName>
    </recommendedName>
</protein>
<dbReference type="GO" id="GO:0046872">
    <property type="term" value="F:metal ion binding"/>
    <property type="evidence" value="ECO:0007669"/>
    <property type="project" value="UniProtKB-KW"/>
</dbReference>
<name>A0A0L6U961_9BASI</name>
<comment type="caution">
    <text evidence="4">The sequence shown here is derived from an EMBL/GenBank/DDBJ whole genome shotgun (WGS) entry which is preliminary data.</text>
</comment>
<comment type="cofactor">
    <cofactor evidence="1">
        <name>a divalent metal cation</name>
        <dbReference type="ChEBI" id="CHEBI:60240"/>
    </cofactor>
</comment>
<sequence length="197" mass="23568">MRQQSSQHKQVLKAAKSQTWKITYPFANTNTRNKNFQPREPSLHSIHNTIFLPYKAFMNSIPYSKTNLRILNKMSQFNWLFPHSAWDLMVMEQLFSDSRSYSQIWICSNQPVHYTKEKSRNISGHGRIRLSWLNLFYFNHYYDCKKRYSISLTLVFDVNKKFTSYLAGYPGSCHNSYVFSNMQIAHQPEKFFKIIYF</sequence>
<evidence type="ECO:0000313" key="5">
    <source>
        <dbReference type="Proteomes" id="UP000037035"/>
    </source>
</evidence>
<reference evidence="4 5" key="1">
    <citation type="submission" date="2015-08" db="EMBL/GenBank/DDBJ databases">
        <title>Next Generation Sequencing and Analysis of the Genome of Puccinia sorghi L Schw, the Causal Agent of Maize Common Rust.</title>
        <authorList>
            <person name="Rochi L."/>
            <person name="Burguener G."/>
            <person name="Darino M."/>
            <person name="Turjanski A."/>
            <person name="Kreff E."/>
            <person name="Dieguez M.J."/>
            <person name="Sacco F."/>
        </authorList>
    </citation>
    <scope>NUCLEOTIDE SEQUENCE [LARGE SCALE GENOMIC DNA]</scope>
    <source>
        <strain evidence="4 5">RO10H11247</strain>
    </source>
</reference>
<dbReference type="AlphaFoldDB" id="A0A0L6U961"/>
<evidence type="ECO:0000256" key="1">
    <source>
        <dbReference type="ARBA" id="ARBA00001968"/>
    </source>
</evidence>
<keyword evidence="5" id="KW-1185">Reference proteome</keyword>
<feature type="domain" description="DDE Tnp4" evidence="3">
    <location>
        <begin position="140"/>
        <end position="189"/>
    </location>
</feature>
<dbReference type="EMBL" id="LAVV01014093">
    <property type="protein sequence ID" value="KNZ45046.1"/>
    <property type="molecule type" value="Genomic_DNA"/>
</dbReference>
<evidence type="ECO:0000256" key="2">
    <source>
        <dbReference type="ARBA" id="ARBA00022723"/>
    </source>
</evidence>
<evidence type="ECO:0000259" key="3">
    <source>
        <dbReference type="Pfam" id="PF13359"/>
    </source>
</evidence>
<accession>A0A0L6U961</accession>
<dbReference type="Proteomes" id="UP000037035">
    <property type="component" value="Unassembled WGS sequence"/>
</dbReference>
<dbReference type="Pfam" id="PF13359">
    <property type="entry name" value="DDE_Tnp_4"/>
    <property type="match status" value="1"/>
</dbReference>
<keyword evidence="2" id="KW-0479">Metal-binding</keyword>
<gene>
    <name evidence="4" type="ORF">VP01_853g5</name>
</gene>
<dbReference type="InterPro" id="IPR027806">
    <property type="entry name" value="HARBI1_dom"/>
</dbReference>
<evidence type="ECO:0000313" key="4">
    <source>
        <dbReference type="EMBL" id="KNZ45046.1"/>
    </source>
</evidence>
<organism evidence="4 5">
    <name type="scientific">Puccinia sorghi</name>
    <dbReference type="NCBI Taxonomy" id="27349"/>
    <lineage>
        <taxon>Eukaryota</taxon>
        <taxon>Fungi</taxon>
        <taxon>Dikarya</taxon>
        <taxon>Basidiomycota</taxon>
        <taxon>Pucciniomycotina</taxon>
        <taxon>Pucciniomycetes</taxon>
        <taxon>Pucciniales</taxon>
        <taxon>Pucciniaceae</taxon>
        <taxon>Puccinia</taxon>
    </lineage>
</organism>
<proteinExistence type="predicted"/>